<dbReference type="Pfam" id="PF17111">
    <property type="entry name" value="PigL_N"/>
    <property type="match status" value="1"/>
</dbReference>
<dbReference type="EMBL" id="MU853767">
    <property type="protein sequence ID" value="KAK3943202.1"/>
    <property type="molecule type" value="Genomic_DNA"/>
</dbReference>
<dbReference type="PANTHER" id="PTHR10039">
    <property type="entry name" value="AMELOGENIN"/>
    <property type="match status" value="1"/>
</dbReference>
<reference evidence="5" key="1">
    <citation type="journal article" date="2023" name="Mol. Phylogenet. Evol.">
        <title>Genome-scale phylogeny and comparative genomics of the fungal order Sordariales.</title>
        <authorList>
            <person name="Hensen N."/>
            <person name="Bonometti L."/>
            <person name="Westerberg I."/>
            <person name="Brannstrom I.O."/>
            <person name="Guillou S."/>
            <person name="Cros-Aarteil S."/>
            <person name="Calhoun S."/>
            <person name="Haridas S."/>
            <person name="Kuo A."/>
            <person name="Mondo S."/>
            <person name="Pangilinan J."/>
            <person name="Riley R."/>
            <person name="LaButti K."/>
            <person name="Andreopoulos B."/>
            <person name="Lipzen A."/>
            <person name="Chen C."/>
            <person name="Yan M."/>
            <person name="Daum C."/>
            <person name="Ng V."/>
            <person name="Clum A."/>
            <person name="Steindorff A."/>
            <person name="Ohm R.A."/>
            <person name="Martin F."/>
            <person name="Silar P."/>
            <person name="Natvig D.O."/>
            <person name="Lalanne C."/>
            <person name="Gautier V."/>
            <person name="Ament-Velasquez S.L."/>
            <person name="Kruys A."/>
            <person name="Hutchinson M.I."/>
            <person name="Powell A.J."/>
            <person name="Barry K."/>
            <person name="Miller A.N."/>
            <person name="Grigoriev I.V."/>
            <person name="Debuchy R."/>
            <person name="Gladieux P."/>
            <person name="Hiltunen Thoren M."/>
            <person name="Johannesson H."/>
        </authorList>
    </citation>
    <scope>NUCLEOTIDE SEQUENCE [LARGE SCALE GENOMIC DNA]</scope>
    <source>
        <strain evidence="5">CBS 340.73</strain>
    </source>
</reference>
<evidence type="ECO:0008006" key="6">
    <source>
        <dbReference type="Google" id="ProtNLM"/>
    </source>
</evidence>
<dbReference type="InterPro" id="IPR031348">
    <property type="entry name" value="PigL_N"/>
</dbReference>
<accession>A0AAN6S6R6</accession>
<protein>
    <recommendedName>
        <fullName evidence="6">NACHT domain-containing protein</fullName>
    </recommendedName>
</protein>
<name>A0AAN6S6R6_9PEZI</name>
<evidence type="ECO:0000259" key="2">
    <source>
        <dbReference type="Pfam" id="PF17111"/>
    </source>
</evidence>
<comment type="caution">
    <text evidence="4">The sequence shown here is derived from an EMBL/GenBank/DDBJ whole genome shotgun (WGS) entry which is preliminary data.</text>
</comment>
<organism evidence="4 5">
    <name type="scientific">Diplogelasinospora grovesii</name>
    <dbReference type="NCBI Taxonomy" id="303347"/>
    <lineage>
        <taxon>Eukaryota</taxon>
        <taxon>Fungi</taxon>
        <taxon>Dikarya</taxon>
        <taxon>Ascomycota</taxon>
        <taxon>Pezizomycotina</taxon>
        <taxon>Sordariomycetes</taxon>
        <taxon>Sordariomycetidae</taxon>
        <taxon>Sordariales</taxon>
        <taxon>Diplogelasinosporaceae</taxon>
        <taxon>Diplogelasinospora</taxon>
    </lineage>
</organism>
<keyword evidence="5" id="KW-1185">Reference proteome</keyword>
<feature type="domain" description="Azaphilone pigments biosynthesis cluster protein L N-terminal" evidence="2">
    <location>
        <begin position="1"/>
        <end position="150"/>
    </location>
</feature>
<dbReference type="SUPFAM" id="SSF52540">
    <property type="entry name" value="P-loop containing nucleoside triphosphate hydrolases"/>
    <property type="match status" value="1"/>
</dbReference>
<evidence type="ECO:0000256" key="1">
    <source>
        <dbReference type="ARBA" id="ARBA00022737"/>
    </source>
</evidence>
<dbReference type="InterPro" id="IPR027417">
    <property type="entry name" value="P-loop_NTPase"/>
</dbReference>
<evidence type="ECO:0000259" key="3">
    <source>
        <dbReference type="Pfam" id="PF24883"/>
    </source>
</evidence>
<dbReference type="Gene3D" id="3.40.50.300">
    <property type="entry name" value="P-loop containing nucleotide triphosphate hydrolases"/>
    <property type="match status" value="1"/>
</dbReference>
<evidence type="ECO:0000313" key="4">
    <source>
        <dbReference type="EMBL" id="KAK3943202.1"/>
    </source>
</evidence>
<gene>
    <name evidence="4" type="ORF">QBC46DRAFT_421476</name>
</gene>
<dbReference type="Proteomes" id="UP001303473">
    <property type="component" value="Unassembled WGS sequence"/>
</dbReference>
<feature type="domain" description="Nephrocystin 3-like N-terminal" evidence="3">
    <location>
        <begin position="178"/>
        <end position="304"/>
    </location>
</feature>
<evidence type="ECO:0000313" key="5">
    <source>
        <dbReference type="Proteomes" id="UP001303473"/>
    </source>
</evidence>
<sequence>MDPFNLTSGVITVIQIADRIIGLCREYLDAIKDAPRDLRLILVEVATLKDLFEPIKHLLEASTIQQQESSLVTPVDVCYKALKELKVVIRANQPRANNPQKRQKVSLATLAWPFKQTKALKLIAEIETYKNTINLVLTADISIDLKAVQEIVLWWLVSVDSSTNHSDTYLLHEKNISQWVDKTFEWRNWLQGQQRLLWIHGIPGASKTVLTSFLIERLREICSKSSGKLRTGLAYHYCYHARSHQDEVLPFLCSIISQLCRELKTVPRIIREAYEGNFIPTPRSLLKLLANMAREFSTIFIVIDKHVSILVTSRNERDTQETLQRYDSSLSMSNPFLHSDAKFMHWPDSLLRDIKNALTKGAKGIALNELSKTLDEIYERILYNIPKASRQLTYRAFALLCTQSSDIVLMTNMLAEAVLINE</sequence>
<dbReference type="AlphaFoldDB" id="A0AAN6S6R6"/>
<keyword evidence="1" id="KW-0677">Repeat</keyword>
<dbReference type="Pfam" id="PF24883">
    <property type="entry name" value="NPHP3_N"/>
    <property type="match status" value="1"/>
</dbReference>
<dbReference type="PANTHER" id="PTHR10039:SF16">
    <property type="entry name" value="GPI INOSITOL-DEACYLASE"/>
    <property type="match status" value="1"/>
</dbReference>
<dbReference type="InterPro" id="IPR056884">
    <property type="entry name" value="NPHP3-like_N"/>
</dbReference>
<proteinExistence type="predicted"/>